<accession>B6G042</accession>
<dbReference type="InterPro" id="IPR001611">
    <property type="entry name" value="Leu-rich_rpt"/>
</dbReference>
<reference evidence="6 7" key="2">
    <citation type="submission" date="2008-10" db="EMBL/GenBank/DDBJ databases">
        <title>Draft genome sequence of Clostridium hiranonis (DSM 13275).</title>
        <authorList>
            <person name="Sudarsanam P."/>
            <person name="Ley R."/>
            <person name="Guruge J."/>
            <person name="Turnbaugh P.J."/>
            <person name="Mahowald M."/>
            <person name="Liep D."/>
            <person name="Gordon J."/>
        </authorList>
    </citation>
    <scope>NUCLEOTIDE SEQUENCE [LARGE SCALE GENOMIC DNA]</scope>
    <source>
        <strain evidence="6 7">DSM 13275</strain>
    </source>
</reference>
<evidence type="ECO:0000256" key="1">
    <source>
        <dbReference type="ARBA" id="ARBA00022614"/>
    </source>
</evidence>
<dbReference type="eggNOG" id="COG4886">
    <property type="taxonomic scope" value="Bacteria"/>
</dbReference>
<evidence type="ECO:0000256" key="2">
    <source>
        <dbReference type="ARBA" id="ARBA00022737"/>
    </source>
</evidence>
<feature type="region of interest" description="Disordered" evidence="4">
    <location>
        <begin position="734"/>
        <end position="776"/>
    </location>
</feature>
<dbReference type="EMBL" id="ABWP01000060">
    <property type="protein sequence ID" value="EEA84870.1"/>
    <property type="molecule type" value="Genomic_DNA"/>
</dbReference>
<dbReference type="PANTHER" id="PTHR47566:SF1">
    <property type="entry name" value="PROTEIN NUD1"/>
    <property type="match status" value="1"/>
</dbReference>
<name>B6G042_PEPHT</name>
<evidence type="ECO:0000256" key="5">
    <source>
        <dbReference type="SAM" id="SignalP"/>
    </source>
</evidence>
<feature type="chain" id="PRO_5002843157" evidence="5">
    <location>
        <begin position="29"/>
        <end position="1044"/>
    </location>
</feature>
<keyword evidence="5" id="KW-0732">Signal</keyword>
<evidence type="ECO:0000256" key="4">
    <source>
        <dbReference type="SAM" id="MobiDB-lite"/>
    </source>
</evidence>
<dbReference type="AlphaFoldDB" id="B6G042"/>
<dbReference type="STRING" id="500633.CLOHIR_01498"/>
<dbReference type="Pfam" id="PF04122">
    <property type="entry name" value="CW_binding_2"/>
    <property type="match status" value="3"/>
</dbReference>
<protein>
    <submittedName>
        <fullName evidence="6">Leucine Rich Repeat protein</fullName>
    </submittedName>
</protein>
<sequence length="1044" mass="116612">MNKNRNKVAAMMMVAAITVSSVAMPVEAAVSSVESVGIESGNNVYEEGDIDLRKDIPDSRFREVIIEEARNKNIQISKDGIIKKEDIEKFKSFKYAENVDEQINLSGIEKFTGLEWLWIDYLGNSSLDLSNNTNLKMIRLRGNSCLEEINLSGIKTLETLEINTTNMKSLDLSTNTGLKQLQLLGDTSELKKGLGYLKLNENIKLDSYVPNEAQNTTVLVDNEKDKQIDLAKEFPGINPDDVILDPNQGVTKEGSIIKWDKVPKNPIRYTYRTQGKENGTLLYVRLYIEDSYGITEGVVINEKNFPDKEFRKYLCSSNFIAYDNGIDIQNFKEGDIIPAEVLRKIKNIDISGNKKIEDLTGIKYFKNLQMLNCNDNKIKNINVSENKELKGLDCNNNRLKTLDVSNNHNLIKLDCSSNLIYDLKISTDSSITSLNCNRNELSSIDTSNLKNLKNLGCGENNLKNLNLKELTKLESLYCASNDLESLDLLSLKNLKNLNCSSNKLSLLDLSENINLVSLGCSFNTKLNELDLSNNTKLTTLDCNNNNIEDIDLKNNNDLVSLYLTSNKLKSVKNLHLEKKENLEELRLEYNNISEDINLENNLKLEYLSVENNKNLKNINLSKNENLKKFSIRGTKIGKLELNEFVELDYPMIENEIYIDIDKNNKSIDLKEFNINKDDIVKGRFSLIYPEKGVKVNGTKLEWDDEIDKIYYTCNCGGKYDRCYMAVRLIINGDEEERPNPDKPINPDQGGGSGGGTTTPDQKPDQKPDEKPNKPVNISARIMGKNRYETAAKIADELVKNNVSYNSVILVNSDKSMADGLSAASLSGKKNAPILLVKKDSIPAEAMAKIEKAKNVYIIGGEGAISKNVENQLKGKNITRISGKDRYETSSKIASMLGGYKMAFIVNGAKGEADAMSVSSVAAKYGAPILLTNGKTSTHPVKEGVTYYVIGGRSVVSNQLADKYNADRIAGVDRYSTNRKVIDEFYYDSKKVYFAKGDTLVDALTASLLAKDNGMVLVSKNANHKKLEGKEAVQVGGMDFEISFE</sequence>
<comment type="caution">
    <text evidence="6">The sequence shown here is derived from an EMBL/GenBank/DDBJ whole genome shotgun (WGS) entry which is preliminary data.</text>
</comment>
<dbReference type="SMART" id="SM00365">
    <property type="entry name" value="LRR_SD22"/>
    <property type="match status" value="5"/>
</dbReference>
<keyword evidence="2" id="KW-0677">Repeat</keyword>
<dbReference type="SUPFAM" id="SSF52058">
    <property type="entry name" value="L domain-like"/>
    <property type="match status" value="3"/>
</dbReference>
<dbReference type="HOGENOM" id="CLU_292000_0_0_9"/>
<gene>
    <name evidence="6" type="ORF">CLOHIR_01498</name>
</gene>
<proteinExistence type="predicted"/>
<dbReference type="InterPro" id="IPR007253">
    <property type="entry name" value="Cell_wall-bd_2"/>
</dbReference>
<dbReference type="OrthoDB" id="1749656at2"/>
<dbReference type="eggNOG" id="COG2340">
    <property type="taxonomic scope" value="Bacteria"/>
</dbReference>
<feature type="compositionally biased region" description="Basic and acidic residues" evidence="4">
    <location>
        <begin position="761"/>
        <end position="772"/>
    </location>
</feature>
<keyword evidence="7" id="KW-1185">Reference proteome</keyword>
<dbReference type="Gene3D" id="3.80.10.10">
    <property type="entry name" value="Ribonuclease Inhibitor"/>
    <property type="match status" value="3"/>
</dbReference>
<reference evidence="6 7" key="1">
    <citation type="submission" date="2008-09" db="EMBL/GenBank/DDBJ databases">
        <authorList>
            <person name="Fulton L."/>
            <person name="Clifton S."/>
            <person name="Fulton B."/>
            <person name="Xu J."/>
            <person name="Minx P."/>
            <person name="Pepin K.H."/>
            <person name="Johnson M."/>
            <person name="Thiruvilangam P."/>
            <person name="Bhonagiri V."/>
            <person name="Nash W.E."/>
            <person name="Mardis E.R."/>
            <person name="Wilson R.K."/>
        </authorList>
    </citation>
    <scope>NUCLEOTIDE SEQUENCE [LARGE SCALE GENOMIC DNA]</scope>
    <source>
        <strain evidence="6 7">DSM 13275</strain>
    </source>
</reference>
<dbReference type="Proteomes" id="UP000003178">
    <property type="component" value="Unassembled WGS sequence"/>
</dbReference>
<dbReference type="RefSeq" id="WP_006440417.1">
    <property type="nucleotide sequence ID" value="NZ_DS995356.1"/>
</dbReference>
<organism evidence="6 7">
    <name type="scientific">Peptacetobacter hiranonis (strain DSM 13275 / JCM 10541 / KCTC 15199 / TO-931)</name>
    <name type="common">Clostridium hiranonis</name>
    <dbReference type="NCBI Taxonomy" id="500633"/>
    <lineage>
        <taxon>Bacteria</taxon>
        <taxon>Bacillati</taxon>
        <taxon>Bacillota</taxon>
        <taxon>Clostridia</taxon>
        <taxon>Peptostreptococcales</taxon>
        <taxon>Peptostreptococcaceae</taxon>
        <taxon>Peptacetobacter</taxon>
    </lineage>
</organism>
<evidence type="ECO:0000313" key="6">
    <source>
        <dbReference type="EMBL" id="EEA84870.1"/>
    </source>
</evidence>
<keyword evidence="3" id="KW-0175">Coiled coil</keyword>
<feature type="coiled-coil region" evidence="3">
    <location>
        <begin position="568"/>
        <end position="602"/>
    </location>
</feature>
<evidence type="ECO:0000313" key="7">
    <source>
        <dbReference type="Proteomes" id="UP000003178"/>
    </source>
</evidence>
<dbReference type="PANTHER" id="PTHR47566">
    <property type="match status" value="1"/>
</dbReference>
<dbReference type="InterPro" id="IPR052574">
    <property type="entry name" value="CDIRP"/>
</dbReference>
<feature type="signal peptide" evidence="5">
    <location>
        <begin position="1"/>
        <end position="28"/>
    </location>
</feature>
<dbReference type="Gene3D" id="3.40.50.12090">
    <property type="match status" value="2"/>
</dbReference>
<keyword evidence="1" id="KW-0433">Leucine-rich repeat</keyword>
<dbReference type="PROSITE" id="PS51450">
    <property type="entry name" value="LRR"/>
    <property type="match status" value="2"/>
</dbReference>
<dbReference type="GO" id="GO:0035591">
    <property type="term" value="F:signaling adaptor activity"/>
    <property type="evidence" value="ECO:0007669"/>
    <property type="project" value="TreeGrafter"/>
</dbReference>
<dbReference type="InterPro" id="IPR032675">
    <property type="entry name" value="LRR_dom_sf"/>
</dbReference>
<evidence type="ECO:0000256" key="3">
    <source>
        <dbReference type="SAM" id="Coils"/>
    </source>
</evidence>